<feature type="region of interest" description="Disordered" evidence="1">
    <location>
        <begin position="35"/>
        <end position="69"/>
    </location>
</feature>
<dbReference type="EMBL" id="VLJT01000010">
    <property type="protein sequence ID" value="TWH23319.1"/>
    <property type="molecule type" value="Genomic_DNA"/>
</dbReference>
<dbReference type="AlphaFoldDB" id="A0A562ENA5"/>
<accession>A0A562ENA5</accession>
<feature type="chain" id="PRO_5039005708" description="Carboxypeptidase family protein" evidence="2">
    <location>
        <begin position="26"/>
        <end position="160"/>
    </location>
</feature>
<name>A0A562ENA5_RHORH</name>
<keyword evidence="2" id="KW-0732">Signal</keyword>
<organism evidence="3 4">
    <name type="scientific">Rhodococcus rhodochrous J45</name>
    <dbReference type="NCBI Taxonomy" id="935266"/>
    <lineage>
        <taxon>Bacteria</taxon>
        <taxon>Bacillati</taxon>
        <taxon>Actinomycetota</taxon>
        <taxon>Actinomycetes</taxon>
        <taxon>Mycobacteriales</taxon>
        <taxon>Nocardiaceae</taxon>
        <taxon>Rhodococcus</taxon>
    </lineage>
</organism>
<dbReference type="Proteomes" id="UP000317573">
    <property type="component" value="Unassembled WGS sequence"/>
</dbReference>
<evidence type="ECO:0000313" key="4">
    <source>
        <dbReference type="Proteomes" id="UP000317573"/>
    </source>
</evidence>
<evidence type="ECO:0008006" key="5">
    <source>
        <dbReference type="Google" id="ProtNLM"/>
    </source>
</evidence>
<sequence length="160" mass="16788">MLHRGTIRRTRWILITALGAGVLVAATTHQPVSVDGTDPTVAHARSSHSSVPVCAPPDGAPARRPDELGDHPDPPAAIGAVANGRIGGVFHPSTTIRLIGRDVCEQYIDRSIVTTSEGWFLFTGLMPGRYTLLGDDGTVLIEVEVSAESPDHSGLVLAPG</sequence>
<comment type="caution">
    <text evidence="3">The sequence shown here is derived from an EMBL/GenBank/DDBJ whole genome shotgun (WGS) entry which is preliminary data.</text>
</comment>
<protein>
    <recommendedName>
        <fullName evidence="5">Carboxypeptidase family protein</fullName>
    </recommendedName>
</protein>
<gene>
    <name evidence="3" type="ORF">L618_001300001540</name>
</gene>
<reference evidence="3 4" key="1">
    <citation type="submission" date="2019-07" db="EMBL/GenBank/DDBJ databases">
        <title>Genome sequencing of lignin-degrading bacterial isolates.</title>
        <authorList>
            <person name="Gladden J."/>
        </authorList>
    </citation>
    <scope>NUCLEOTIDE SEQUENCE [LARGE SCALE GENOMIC DNA]</scope>
    <source>
        <strain evidence="3 4">J45</strain>
    </source>
</reference>
<proteinExistence type="predicted"/>
<evidence type="ECO:0000313" key="3">
    <source>
        <dbReference type="EMBL" id="TWH23319.1"/>
    </source>
</evidence>
<evidence type="ECO:0000256" key="2">
    <source>
        <dbReference type="SAM" id="SignalP"/>
    </source>
</evidence>
<feature type="signal peptide" evidence="2">
    <location>
        <begin position="1"/>
        <end position="25"/>
    </location>
</feature>
<evidence type="ECO:0000256" key="1">
    <source>
        <dbReference type="SAM" id="MobiDB-lite"/>
    </source>
</evidence>